<sequence>MFCLRIPPICRQRGDMADSFVSYRILSLMKRYPLAQHFYRTVPAP</sequence>
<evidence type="ECO:0000313" key="1">
    <source>
        <dbReference type="EMBL" id="OYR31782.1"/>
    </source>
</evidence>
<dbReference type="Proteomes" id="UP000216363">
    <property type="component" value="Unassembled WGS sequence"/>
</dbReference>
<keyword evidence="1" id="KW-0315">Glutamine amidotransferase</keyword>
<accession>A0A256GXB4</accession>
<dbReference type="AlphaFoldDB" id="A0A256GXB4"/>
<reference evidence="1 2" key="1">
    <citation type="submission" date="2017-07" db="EMBL/GenBank/DDBJ databases">
        <title>Draft genome of Ochrobactrum lupini type strain LUP21.</title>
        <authorList>
            <person name="Krzyzanowska D.M."/>
            <person name="Jafra S."/>
        </authorList>
    </citation>
    <scope>NUCLEOTIDE SEQUENCE [LARGE SCALE GENOMIC DNA]</scope>
    <source>
        <strain evidence="1 2">LUP21</strain>
    </source>
</reference>
<evidence type="ECO:0000313" key="2">
    <source>
        <dbReference type="Proteomes" id="UP000216363"/>
    </source>
</evidence>
<gene>
    <name evidence="1" type="ORF">CES86_0826</name>
</gene>
<name>A0A256GXB4_9HYPH</name>
<organism evidence="1 2">
    <name type="scientific">Brucella lupini</name>
    <dbReference type="NCBI Taxonomy" id="255457"/>
    <lineage>
        <taxon>Bacteria</taxon>
        <taxon>Pseudomonadati</taxon>
        <taxon>Pseudomonadota</taxon>
        <taxon>Alphaproteobacteria</taxon>
        <taxon>Hyphomicrobiales</taxon>
        <taxon>Brucellaceae</taxon>
        <taxon>Brucella/Ochrobactrum group</taxon>
        <taxon>Brucella</taxon>
    </lineage>
</organism>
<dbReference type="EMBL" id="NNRN01000037">
    <property type="protein sequence ID" value="OYR31782.1"/>
    <property type="molecule type" value="Genomic_DNA"/>
</dbReference>
<proteinExistence type="predicted"/>
<dbReference type="GO" id="GO:0016740">
    <property type="term" value="F:transferase activity"/>
    <property type="evidence" value="ECO:0007669"/>
    <property type="project" value="UniProtKB-KW"/>
</dbReference>
<comment type="caution">
    <text evidence="1">The sequence shown here is derived from an EMBL/GenBank/DDBJ whole genome shotgun (WGS) entry which is preliminary data.</text>
</comment>
<protein>
    <submittedName>
        <fullName evidence="1">Putative glutamine amidotransferase</fullName>
    </submittedName>
</protein>
<keyword evidence="1" id="KW-0808">Transferase</keyword>